<dbReference type="InterPro" id="IPR037401">
    <property type="entry name" value="SnoaL-like"/>
</dbReference>
<dbReference type="EMBL" id="JANFAV010000003">
    <property type="protein sequence ID" value="MCW6534404.1"/>
    <property type="molecule type" value="Genomic_DNA"/>
</dbReference>
<reference evidence="2" key="1">
    <citation type="submission" date="2022-06" db="EMBL/GenBank/DDBJ databases">
        <title>Sphingomonas sp. nov. isolated from rhizosphere soil of tomato.</title>
        <authorList>
            <person name="Dong H."/>
            <person name="Gao R."/>
        </authorList>
    </citation>
    <scope>NUCLEOTIDE SEQUENCE</scope>
    <source>
        <strain evidence="2">MMSM24</strain>
    </source>
</reference>
<dbReference type="InterPro" id="IPR032710">
    <property type="entry name" value="NTF2-like_dom_sf"/>
</dbReference>
<dbReference type="AlphaFoldDB" id="A0AA41Z7R2"/>
<organism evidence="2 3">
    <name type="scientific">Sphingomonas lycopersici</name>
    <dbReference type="NCBI Taxonomy" id="2951807"/>
    <lineage>
        <taxon>Bacteria</taxon>
        <taxon>Pseudomonadati</taxon>
        <taxon>Pseudomonadota</taxon>
        <taxon>Alphaproteobacteria</taxon>
        <taxon>Sphingomonadales</taxon>
        <taxon>Sphingomonadaceae</taxon>
        <taxon>Sphingomonas</taxon>
    </lineage>
</organism>
<dbReference type="SUPFAM" id="SSF54427">
    <property type="entry name" value="NTF2-like"/>
    <property type="match status" value="1"/>
</dbReference>
<dbReference type="Gene3D" id="3.10.450.50">
    <property type="match status" value="1"/>
</dbReference>
<protein>
    <submittedName>
        <fullName evidence="2">Nuclear transport factor 2 family protein</fullName>
    </submittedName>
</protein>
<accession>A0AA41Z7R2</accession>
<comment type="caution">
    <text evidence="2">The sequence shown here is derived from an EMBL/GenBank/DDBJ whole genome shotgun (WGS) entry which is preliminary data.</text>
</comment>
<sequence length="128" mass="13955">MPTADPIARWHDYMHAPTPEGLSAMLHEDCVFQSPAVHTPQKGKALTMKYLLAAAQALGGPAFRYVGEWRADRGAVLEFECEVDGKFVNGVDIIAWDDDGLITGFKVMIRPIKAFDAVVPRMAAILAG</sequence>
<gene>
    <name evidence="2" type="ORF">NEE01_06345</name>
</gene>
<dbReference type="RefSeq" id="WP_265268321.1">
    <property type="nucleotide sequence ID" value="NZ_JANFAV010000003.1"/>
</dbReference>
<dbReference type="Pfam" id="PF12680">
    <property type="entry name" value="SnoaL_2"/>
    <property type="match status" value="1"/>
</dbReference>
<evidence type="ECO:0000313" key="2">
    <source>
        <dbReference type="EMBL" id="MCW6534404.1"/>
    </source>
</evidence>
<keyword evidence="3" id="KW-1185">Reference proteome</keyword>
<evidence type="ECO:0000259" key="1">
    <source>
        <dbReference type="Pfam" id="PF12680"/>
    </source>
</evidence>
<dbReference type="Proteomes" id="UP001165565">
    <property type="component" value="Unassembled WGS sequence"/>
</dbReference>
<evidence type="ECO:0000313" key="3">
    <source>
        <dbReference type="Proteomes" id="UP001165565"/>
    </source>
</evidence>
<feature type="domain" description="SnoaL-like" evidence="1">
    <location>
        <begin position="8"/>
        <end position="103"/>
    </location>
</feature>
<proteinExistence type="predicted"/>
<name>A0AA41Z7R2_9SPHN</name>